<evidence type="ECO:0000256" key="3">
    <source>
        <dbReference type="ARBA" id="ARBA00049106"/>
    </source>
</evidence>
<gene>
    <name evidence="4" type="ORF">A5677_24435</name>
</gene>
<evidence type="ECO:0008006" key="6">
    <source>
        <dbReference type="Google" id="ProtNLM"/>
    </source>
</evidence>
<dbReference type="PANTHER" id="PTHR39428:SF3">
    <property type="entry name" value="DEAZAFLAVIN-DEPENDENT NITROREDUCTASE"/>
    <property type="match status" value="1"/>
</dbReference>
<dbReference type="GO" id="GO:0070967">
    <property type="term" value="F:coenzyme F420 binding"/>
    <property type="evidence" value="ECO:0007669"/>
    <property type="project" value="TreeGrafter"/>
</dbReference>
<evidence type="ECO:0000313" key="4">
    <source>
        <dbReference type="EMBL" id="OCB49634.1"/>
    </source>
</evidence>
<dbReference type="OrthoDB" id="8225825at2"/>
<evidence type="ECO:0000256" key="1">
    <source>
        <dbReference type="ARBA" id="ARBA00008710"/>
    </source>
</evidence>
<evidence type="ECO:0000313" key="5">
    <source>
        <dbReference type="Proteomes" id="UP000092683"/>
    </source>
</evidence>
<organism evidence="4 5">
    <name type="scientific">Mycobacterium malmoense</name>
    <dbReference type="NCBI Taxonomy" id="1780"/>
    <lineage>
        <taxon>Bacteria</taxon>
        <taxon>Bacillati</taxon>
        <taxon>Actinomycetota</taxon>
        <taxon>Actinomycetes</taxon>
        <taxon>Mycobacteriales</taxon>
        <taxon>Mycobacteriaceae</taxon>
        <taxon>Mycobacterium</taxon>
    </lineage>
</organism>
<dbReference type="EMBL" id="MBEE01000176">
    <property type="protein sequence ID" value="OCB49634.1"/>
    <property type="molecule type" value="Genomic_DNA"/>
</dbReference>
<name>A0A1B9D3E1_MYCMA</name>
<accession>A0A1B9D3E1</accession>
<dbReference type="InterPro" id="IPR004378">
    <property type="entry name" value="F420H2_quin_Rdtase"/>
</dbReference>
<reference evidence="4 5" key="1">
    <citation type="submission" date="2016-06" db="EMBL/GenBank/DDBJ databases">
        <authorList>
            <person name="Kjaerup R.B."/>
            <person name="Dalgaard T.S."/>
            <person name="Juul-Madsen H.R."/>
        </authorList>
    </citation>
    <scope>NUCLEOTIDE SEQUENCE [LARGE SCALE GENOMIC DNA]</scope>
    <source>
        <strain evidence="4 5">E3012</strain>
    </source>
</reference>
<dbReference type="Proteomes" id="UP000092683">
    <property type="component" value="Unassembled WGS sequence"/>
</dbReference>
<comment type="catalytic activity">
    <reaction evidence="3">
        <text>oxidized coenzyme F420-(gamma-L-Glu)(n) + a quinol + H(+) = reduced coenzyme F420-(gamma-L-Glu)(n) + a quinone</text>
        <dbReference type="Rhea" id="RHEA:39663"/>
        <dbReference type="Rhea" id="RHEA-COMP:12939"/>
        <dbReference type="Rhea" id="RHEA-COMP:14378"/>
        <dbReference type="ChEBI" id="CHEBI:15378"/>
        <dbReference type="ChEBI" id="CHEBI:24646"/>
        <dbReference type="ChEBI" id="CHEBI:132124"/>
        <dbReference type="ChEBI" id="CHEBI:133980"/>
        <dbReference type="ChEBI" id="CHEBI:139511"/>
    </reaction>
</comment>
<comment type="caution">
    <text evidence="4">The sequence shown here is derived from an EMBL/GenBank/DDBJ whole genome shotgun (WGS) entry which is preliminary data.</text>
</comment>
<dbReference type="Gene3D" id="2.30.110.10">
    <property type="entry name" value="Electron Transport, Fmn-binding Protein, Chain A"/>
    <property type="match status" value="1"/>
</dbReference>
<dbReference type="GO" id="GO:0005886">
    <property type="term" value="C:plasma membrane"/>
    <property type="evidence" value="ECO:0007669"/>
    <property type="project" value="TreeGrafter"/>
</dbReference>
<dbReference type="AlphaFoldDB" id="A0A1B9D3E1"/>
<dbReference type="GO" id="GO:0016491">
    <property type="term" value="F:oxidoreductase activity"/>
    <property type="evidence" value="ECO:0007669"/>
    <property type="project" value="UniProtKB-KW"/>
</dbReference>
<comment type="similarity">
    <text evidence="1">Belongs to the F420H(2)-dependent quinone reductase family.</text>
</comment>
<sequence>MPNWIRNSRPIALLLKYFARAHIWVYRRTDGRIGAKLLRFPAALITTTGRKSDQPRTTATLYLRDGDRVILPASFGGRDEHPLWYLNVQENPQVQVQVRAQRRRMVARDATDAERDRYWPRLIRMYPPYRKYREVTDRVIPLVVCEPPRRA</sequence>
<dbReference type="RefSeq" id="WP_065440372.1">
    <property type="nucleotide sequence ID" value="NZ_MBEA01000121.1"/>
</dbReference>
<dbReference type="PANTHER" id="PTHR39428">
    <property type="entry name" value="F420H(2)-DEPENDENT QUINONE REDUCTASE RV1261C"/>
    <property type="match status" value="1"/>
</dbReference>
<dbReference type="SUPFAM" id="SSF50475">
    <property type="entry name" value="FMN-binding split barrel"/>
    <property type="match status" value="1"/>
</dbReference>
<proteinExistence type="inferred from homology"/>
<dbReference type="NCBIfam" id="TIGR00026">
    <property type="entry name" value="hi_GC_TIGR00026"/>
    <property type="match status" value="1"/>
</dbReference>
<evidence type="ECO:0000256" key="2">
    <source>
        <dbReference type="ARBA" id="ARBA00023002"/>
    </source>
</evidence>
<protein>
    <recommendedName>
        <fullName evidence="6">Nitroreductase family deazaflavin-dependent oxidoreductase</fullName>
    </recommendedName>
</protein>
<keyword evidence="2" id="KW-0560">Oxidoreductase</keyword>
<dbReference type="InterPro" id="IPR012349">
    <property type="entry name" value="Split_barrel_FMN-bd"/>
</dbReference>
<dbReference type="Pfam" id="PF04075">
    <property type="entry name" value="F420H2_quin_red"/>
    <property type="match status" value="1"/>
</dbReference>